<reference evidence="3 4" key="1">
    <citation type="journal article" date="2024" name="J Genomics">
        <title>Draft genome sequencing and assembly of Favolaschia claudopus CIRM-BRFM 2984 isolated from oak limbs.</title>
        <authorList>
            <person name="Navarro D."/>
            <person name="Drula E."/>
            <person name="Chaduli D."/>
            <person name="Cazenave R."/>
            <person name="Ahrendt S."/>
            <person name="Wang J."/>
            <person name="Lipzen A."/>
            <person name="Daum C."/>
            <person name="Barry K."/>
            <person name="Grigoriev I.V."/>
            <person name="Favel A."/>
            <person name="Rosso M.N."/>
            <person name="Martin F."/>
        </authorList>
    </citation>
    <scope>NUCLEOTIDE SEQUENCE [LARGE SCALE GENOMIC DNA]</scope>
    <source>
        <strain evidence="3 4">CIRM-BRFM 2984</strain>
    </source>
</reference>
<dbReference type="SMART" id="SM00358">
    <property type="entry name" value="DSRM"/>
    <property type="match status" value="1"/>
</dbReference>
<evidence type="ECO:0000313" key="3">
    <source>
        <dbReference type="EMBL" id="KAK7007019.1"/>
    </source>
</evidence>
<organism evidence="3 4">
    <name type="scientific">Favolaschia claudopus</name>
    <dbReference type="NCBI Taxonomy" id="2862362"/>
    <lineage>
        <taxon>Eukaryota</taxon>
        <taxon>Fungi</taxon>
        <taxon>Dikarya</taxon>
        <taxon>Basidiomycota</taxon>
        <taxon>Agaricomycotina</taxon>
        <taxon>Agaricomycetes</taxon>
        <taxon>Agaricomycetidae</taxon>
        <taxon>Agaricales</taxon>
        <taxon>Marasmiineae</taxon>
        <taxon>Mycenaceae</taxon>
        <taxon>Favolaschia</taxon>
    </lineage>
</organism>
<name>A0AAW0ADQ8_9AGAR</name>
<dbReference type="InterPro" id="IPR014720">
    <property type="entry name" value="dsRBD_dom"/>
</dbReference>
<evidence type="ECO:0000259" key="2">
    <source>
        <dbReference type="PROSITE" id="PS50137"/>
    </source>
</evidence>
<dbReference type="AlphaFoldDB" id="A0AAW0ADQ8"/>
<evidence type="ECO:0000313" key="4">
    <source>
        <dbReference type="Proteomes" id="UP001362999"/>
    </source>
</evidence>
<keyword evidence="1" id="KW-0694">RNA-binding</keyword>
<accession>A0AAW0ADQ8</accession>
<proteinExistence type="predicted"/>
<protein>
    <submittedName>
        <fullName evidence="3">DRBM domain-containing protein</fullName>
    </submittedName>
</protein>
<dbReference type="EMBL" id="JAWWNJ010000073">
    <property type="protein sequence ID" value="KAK7007019.1"/>
    <property type="molecule type" value="Genomic_DNA"/>
</dbReference>
<keyword evidence="4" id="KW-1185">Reference proteome</keyword>
<comment type="caution">
    <text evidence="3">The sequence shown here is derived from an EMBL/GenBank/DDBJ whole genome shotgun (WGS) entry which is preliminary data.</text>
</comment>
<dbReference type="GO" id="GO:0003723">
    <property type="term" value="F:RNA binding"/>
    <property type="evidence" value="ECO:0007669"/>
    <property type="project" value="UniProtKB-UniRule"/>
</dbReference>
<evidence type="ECO:0000256" key="1">
    <source>
        <dbReference type="PROSITE-ProRule" id="PRU00266"/>
    </source>
</evidence>
<dbReference type="SUPFAM" id="SSF54768">
    <property type="entry name" value="dsRNA-binding domain-like"/>
    <property type="match status" value="1"/>
</dbReference>
<dbReference type="Proteomes" id="UP001362999">
    <property type="component" value="Unassembled WGS sequence"/>
</dbReference>
<dbReference type="PROSITE" id="PS50137">
    <property type="entry name" value="DS_RBD"/>
    <property type="match status" value="1"/>
</dbReference>
<dbReference type="Pfam" id="PF00035">
    <property type="entry name" value="dsrm"/>
    <property type="match status" value="1"/>
</dbReference>
<dbReference type="Gene3D" id="3.30.160.20">
    <property type="match status" value="1"/>
</dbReference>
<gene>
    <name evidence="3" type="ORF">R3P38DRAFT_1690182</name>
</gene>
<sequence length="108" mass="11993">MRFFKSIYPSTINIIADRRPRLSLLPSQCPICHCKMTRQPHPRTTLNNVAQQWGSIVTYEDSSTGPLNNPTWTAIVYLNGIEHGRANGATRSAARDRAAQAALRALGM</sequence>
<feature type="domain" description="DRBM" evidence="2">
    <location>
        <begin position="41"/>
        <end position="108"/>
    </location>
</feature>